<dbReference type="RefSeq" id="WP_183593255.1">
    <property type="nucleotide sequence ID" value="NZ_JACHWR010000002.1"/>
</dbReference>
<protein>
    <submittedName>
        <fullName evidence="1">Uncharacterized protein</fullName>
    </submittedName>
</protein>
<dbReference type="Proteomes" id="UP000589626">
    <property type="component" value="Unassembled WGS sequence"/>
</dbReference>
<evidence type="ECO:0000313" key="1">
    <source>
        <dbReference type="EMBL" id="MBB3043402.1"/>
    </source>
</evidence>
<organism evidence="1 2">
    <name type="scientific">Nocardioides soli</name>
    <dbReference type="NCBI Taxonomy" id="1036020"/>
    <lineage>
        <taxon>Bacteria</taxon>
        <taxon>Bacillati</taxon>
        <taxon>Actinomycetota</taxon>
        <taxon>Actinomycetes</taxon>
        <taxon>Propionibacteriales</taxon>
        <taxon>Nocardioidaceae</taxon>
        <taxon>Nocardioides</taxon>
    </lineage>
</organism>
<accession>A0A7W4VX57</accession>
<keyword evidence="2" id="KW-1185">Reference proteome</keyword>
<dbReference type="AlphaFoldDB" id="A0A7W4VX57"/>
<proteinExistence type="predicted"/>
<gene>
    <name evidence="1" type="ORF">FHU40_003220</name>
</gene>
<sequence>MPRAATTPGLDAGVLAEIRVAQAWFWDGFYVRRGVDLQHRFGSEVSTVTDLDVLGYAFSQALTLHKQIGEVKTGTSKSTPRPLDRALWSRGLRELVGADRGEITTAFKTTTATRDACRRLGVTIQHMDDLASREKRLAIGSVDDVGSQGVTIALLRKEVLAFVKSDAMLERGFWFLVSEVWFLEPFDAVKRTLGLIRELSKAWPPETHAEATKAARWFFAEAISIVTLNLAIIAGEANTMDAATFQEVATARLATGDVPYYAMRKQAERVDEYVAKILNSLDAPADVRTGAMGAFLPLAPDYADPLLELISRLAADAATTANLPRQMDALLFERLVRRRDLTVALQGRLHMTQATERQVHLIAAFLRGQFGVQGPVDKVLTAPLSQETKGDRAEQAALFDGLTGPTG</sequence>
<dbReference type="EMBL" id="JACHWR010000002">
    <property type="protein sequence ID" value="MBB3043402.1"/>
    <property type="molecule type" value="Genomic_DNA"/>
</dbReference>
<reference evidence="1 2" key="1">
    <citation type="submission" date="2020-08" db="EMBL/GenBank/DDBJ databases">
        <title>Sequencing the genomes of 1000 actinobacteria strains.</title>
        <authorList>
            <person name="Klenk H.-P."/>
        </authorList>
    </citation>
    <scope>NUCLEOTIDE SEQUENCE [LARGE SCALE GENOMIC DNA]</scope>
    <source>
        <strain evidence="1 2">DSM 105498</strain>
    </source>
</reference>
<evidence type="ECO:0000313" key="2">
    <source>
        <dbReference type="Proteomes" id="UP000589626"/>
    </source>
</evidence>
<comment type="caution">
    <text evidence="1">The sequence shown here is derived from an EMBL/GenBank/DDBJ whole genome shotgun (WGS) entry which is preliminary data.</text>
</comment>
<name>A0A7W4VX57_9ACTN</name>